<organism evidence="2 3">
    <name type="scientific">Actinomadura violacea</name>
    <dbReference type="NCBI Taxonomy" id="2819934"/>
    <lineage>
        <taxon>Bacteria</taxon>
        <taxon>Bacillati</taxon>
        <taxon>Actinomycetota</taxon>
        <taxon>Actinomycetes</taxon>
        <taxon>Streptosporangiales</taxon>
        <taxon>Thermomonosporaceae</taxon>
        <taxon>Actinomadura</taxon>
    </lineage>
</organism>
<gene>
    <name evidence="2" type="ORF">J4709_43580</name>
</gene>
<comment type="caution">
    <text evidence="2">The sequence shown here is derived from an EMBL/GenBank/DDBJ whole genome shotgun (WGS) entry which is preliminary data.</text>
</comment>
<feature type="compositionally biased region" description="Low complexity" evidence="1">
    <location>
        <begin position="182"/>
        <end position="203"/>
    </location>
</feature>
<dbReference type="RefSeq" id="WP_208250974.1">
    <property type="nucleotide sequence ID" value="NZ_JAGEPF010000035.1"/>
</dbReference>
<dbReference type="Proteomes" id="UP000680206">
    <property type="component" value="Unassembled WGS sequence"/>
</dbReference>
<evidence type="ECO:0000313" key="3">
    <source>
        <dbReference type="Proteomes" id="UP000680206"/>
    </source>
</evidence>
<evidence type="ECO:0000313" key="2">
    <source>
        <dbReference type="EMBL" id="MBO2464475.1"/>
    </source>
</evidence>
<protein>
    <submittedName>
        <fullName evidence="2">Uncharacterized protein</fullName>
    </submittedName>
</protein>
<dbReference type="EMBL" id="JAGEPF010000035">
    <property type="protein sequence ID" value="MBO2464475.1"/>
    <property type="molecule type" value="Genomic_DNA"/>
</dbReference>
<keyword evidence="3" id="KW-1185">Reference proteome</keyword>
<proteinExistence type="predicted"/>
<feature type="region of interest" description="Disordered" evidence="1">
    <location>
        <begin position="178"/>
        <end position="203"/>
    </location>
</feature>
<accession>A0ABS3S643</accession>
<name>A0ABS3S643_9ACTN</name>
<sequence>MATIPAPAMPPVGLDAAVPEPEIDPAWDGACDAEPEMPSPEVLAAQTVPLLAALVCAHRDGDLSRVTRTIADQDPQHLQALVMTLTRMVPPTTPLPNPAHLADLLADIYTYAPITKARAVRNRADLADAIGVLPPPDETTAVCSRCERRKPHSEFHRDASTPTGFSYRCKPCSAKLHRATRARTGTHAAQPARTGRAAASGPR</sequence>
<reference evidence="2 3" key="1">
    <citation type="submission" date="2021-03" db="EMBL/GenBank/DDBJ databases">
        <title>Actinomadura violae sp. nov., isolated from lichen in Thailand.</title>
        <authorList>
            <person name="Kanchanasin P."/>
            <person name="Saeng-In P."/>
            <person name="Phongsopitanun W."/>
            <person name="Yuki M."/>
            <person name="Kudo T."/>
            <person name="Ohkuma M."/>
            <person name="Tanasupawat S."/>
        </authorList>
    </citation>
    <scope>NUCLEOTIDE SEQUENCE [LARGE SCALE GENOMIC DNA]</scope>
    <source>
        <strain evidence="2 3">LCR2-06</strain>
    </source>
</reference>
<evidence type="ECO:0000256" key="1">
    <source>
        <dbReference type="SAM" id="MobiDB-lite"/>
    </source>
</evidence>